<dbReference type="OrthoDB" id="1112654at2"/>
<reference evidence="2" key="1">
    <citation type="submission" date="2017-09" db="EMBL/GenBank/DDBJ databases">
        <authorList>
            <person name="Varghese N."/>
            <person name="Submissions S."/>
        </authorList>
    </citation>
    <scope>NUCLEOTIDE SEQUENCE [LARGE SCALE GENOMIC DNA]</scope>
    <source>
        <strain evidence="2">DSM 25885</strain>
    </source>
</reference>
<organism evidence="1 2">
    <name type="scientific">Flagellimonas pacifica</name>
    <dbReference type="NCBI Taxonomy" id="1247520"/>
    <lineage>
        <taxon>Bacteria</taxon>
        <taxon>Pseudomonadati</taxon>
        <taxon>Bacteroidota</taxon>
        <taxon>Flavobacteriia</taxon>
        <taxon>Flavobacteriales</taxon>
        <taxon>Flavobacteriaceae</taxon>
        <taxon>Flagellimonas</taxon>
    </lineage>
</organism>
<dbReference type="RefSeq" id="WP_097045436.1">
    <property type="nucleotide sequence ID" value="NZ_OBEH01000002.1"/>
</dbReference>
<accession>A0A285MS09</accession>
<evidence type="ECO:0000313" key="1">
    <source>
        <dbReference type="EMBL" id="SNY99989.1"/>
    </source>
</evidence>
<dbReference type="Proteomes" id="UP000219048">
    <property type="component" value="Unassembled WGS sequence"/>
</dbReference>
<evidence type="ECO:0000313" key="2">
    <source>
        <dbReference type="Proteomes" id="UP000219048"/>
    </source>
</evidence>
<name>A0A285MS09_9FLAO</name>
<keyword evidence="2" id="KW-1185">Reference proteome</keyword>
<dbReference type="EMBL" id="OBEH01000002">
    <property type="protein sequence ID" value="SNY99989.1"/>
    <property type="molecule type" value="Genomic_DNA"/>
</dbReference>
<proteinExistence type="predicted"/>
<gene>
    <name evidence="1" type="ORF">SAMN06265377_1806</name>
</gene>
<dbReference type="AlphaFoldDB" id="A0A285MS09"/>
<sequence length="482" mass="53664">MNQLSKFFATLLLKVILFLLIFGGSSVNAQSRSTSISISDNGKTSISVKNGFGNNFHVEFRGDITLSDDDMDVVAISRGGFMEIKKSAFGNRRRILIESNNSGQLIKKYYVGSSERNFDSEGRKWMAEILLEVVRTSTLGSEQRVDRIYRKGGAYGVLKEVGFIGGNHVKSRYIKLLLEKDLKNADLISVLKVVGDDIDSDHHRADILKANITKFLSTEASITAFIEAASEIDSDHHKAEVLKRLVKNGAIKENQLNALFVIARDIDSDYHKSSVLTTVLRSSSLNNSNLKLLLSTAKEIDSDHHKSQVFQTALNTEGVTDDTFHTLLNVLESMDSDSHLDNVLSKVLRKKLSPSSLSHALKQVGNMDSDSHKANVLKIAVRKELNSENIDALINVLDHMGSDHHRADVFKQMARNTYSDEQLSKIFTSIKNINSDYHKAESLIAFSRTASKYGQQTKEAYRSACKSISSDSHYRRASNAIE</sequence>
<protein>
    <submittedName>
        <fullName evidence="1">Uncharacterized protein</fullName>
    </submittedName>
</protein>